<evidence type="ECO:0000313" key="2">
    <source>
        <dbReference type="EMBL" id="KAL3748159.1"/>
    </source>
</evidence>
<dbReference type="AlphaFoldDB" id="A0ABD3L8L0"/>
<evidence type="ECO:0000313" key="3">
    <source>
        <dbReference type="Proteomes" id="UP001634007"/>
    </source>
</evidence>
<feature type="region of interest" description="Disordered" evidence="1">
    <location>
        <begin position="34"/>
        <end position="60"/>
    </location>
</feature>
<organism evidence="2 3">
    <name type="scientific">Eucalyptus globulus</name>
    <name type="common">Tasmanian blue gum</name>
    <dbReference type="NCBI Taxonomy" id="34317"/>
    <lineage>
        <taxon>Eukaryota</taxon>
        <taxon>Viridiplantae</taxon>
        <taxon>Streptophyta</taxon>
        <taxon>Embryophyta</taxon>
        <taxon>Tracheophyta</taxon>
        <taxon>Spermatophyta</taxon>
        <taxon>Magnoliopsida</taxon>
        <taxon>eudicotyledons</taxon>
        <taxon>Gunneridae</taxon>
        <taxon>Pentapetalae</taxon>
        <taxon>rosids</taxon>
        <taxon>malvids</taxon>
        <taxon>Myrtales</taxon>
        <taxon>Myrtaceae</taxon>
        <taxon>Myrtoideae</taxon>
        <taxon>Eucalypteae</taxon>
        <taxon>Eucalyptus</taxon>
    </lineage>
</organism>
<protein>
    <submittedName>
        <fullName evidence="2">Uncharacterized protein</fullName>
    </submittedName>
</protein>
<proteinExistence type="predicted"/>
<gene>
    <name evidence="2" type="ORF">ACJRO7_009398</name>
</gene>
<name>A0ABD3L8L0_EUCGL</name>
<accession>A0ABD3L8L0</accession>
<dbReference type="EMBL" id="JBJKBG010000002">
    <property type="protein sequence ID" value="KAL3748159.1"/>
    <property type="molecule type" value="Genomic_DNA"/>
</dbReference>
<evidence type="ECO:0000256" key="1">
    <source>
        <dbReference type="SAM" id="MobiDB-lite"/>
    </source>
</evidence>
<sequence length="121" mass="13034">MMKKKRVERKWVAIVVVAYLLIMVDLLPSPTSASLLPAQHAPDAPGGSEEGKMGSPGKALGGGFKLKGAMNLDSSIDFGEKKRKKAVESRSLRQSLVTFPPSPNPNVHCLWVRGQCHGGQQ</sequence>
<reference evidence="2 3" key="1">
    <citation type="submission" date="2024-11" db="EMBL/GenBank/DDBJ databases">
        <title>Chromosome-level genome assembly of Eucalyptus globulus Labill. provides insights into its genome evolution.</title>
        <authorList>
            <person name="Li X."/>
        </authorList>
    </citation>
    <scope>NUCLEOTIDE SEQUENCE [LARGE SCALE GENOMIC DNA]</scope>
    <source>
        <strain evidence="2">CL2024</strain>
        <tissue evidence="2">Fresh tender leaves</tissue>
    </source>
</reference>
<dbReference type="Proteomes" id="UP001634007">
    <property type="component" value="Unassembled WGS sequence"/>
</dbReference>
<keyword evidence="3" id="KW-1185">Reference proteome</keyword>
<comment type="caution">
    <text evidence="2">The sequence shown here is derived from an EMBL/GenBank/DDBJ whole genome shotgun (WGS) entry which is preliminary data.</text>
</comment>